<dbReference type="Pfam" id="PF11734">
    <property type="entry name" value="TilS_C"/>
    <property type="match status" value="1"/>
</dbReference>
<dbReference type="SUPFAM" id="SSF82829">
    <property type="entry name" value="MesJ substrate recognition domain-like"/>
    <property type="match status" value="1"/>
</dbReference>
<dbReference type="HAMAP" id="MF_01161">
    <property type="entry name" value="tRNA_Ile_lys_synt"/>
    <property type="match status" value="1"/>
</dbReference>
<dbReference type="SUPFAM" id="SSF56037">
    <property type="entry name" value="PheT/TilS domain"/>
    <property type="match status" value="1"/>
</dbReference>
<dbReference type="Gene3D" id="3.50.40.10">
    <property type="entry name" value="Phenylalanyl-trna Synthetase, Chain B, domain 3"/>
    <property type="match status" value="1"/>
</dbReference>
<dbReference type="SMART" id="SM00977">
    <property type="entry name" value="TilS_C"/>
    <property type="match status" value="1"/>
</dbReference>
<comment type="domain">
    <text evidence="8">The N-terminal region contains the highly conserved SGGXDS motif, predicted to be a P-loop motif involved in ATP binding.</text>
</comment>
<keyword evidence="6 8" id="KW-0067">ATP-binding</keyword>
<dbReference type="Gene3D" id="3.40.50.620">
    <property type="entry name" value="HUPs"/>
    <property type="match status" value="1"/>
</dbReference>
<evidence type="ECO:0000256" key="4">
    <source>
        <dbReference type="ARBA" id="ARBA00022694"/>
    </source>
</evidence>
<feature type="domain" description="Lysidine-tRNA(Ile) synthetase C-terminal" evidence="9">
    <location>
        <begin position="412"/>
        <end position="484"/>
    </location>
</feature>
<keyword evidence="2 8" id="KW-0963">Cytoplasm</keyword>
<keyword evidence="5 8" id="KW-0547">Nucleotide-binding</keyword>
<dbReference type="InterPro" id="IPR012094">
    <property type="entry name" value="tRNA_Ile_lys_synt"/>
</dbReference>
<dbReference type="PANTHER" id="PTHR43033">
    <property type="entry name" value="TRNA(ILE)-LYSIDINE SYNTHASE-RELATED"/>
    <property type="match status" value="1"/>
</dbReference>
<dbReference type="PANTHER" id="PTHR43033:SF1">
    <property type="entry name" value="TRNA(ILE)-LYSIDINE SYNTHASE-RELATED"/>
    <property type="match status" value="1"/>
</dbReference>
<accession>A0A1T5MSW8</accession>
<dbReference type="SUPFAM" id="SSF52402">
    <property type="entry name" value="Adenine nucleotide alpha hydrolases-like"/>
    <property type="match status" value="1"/>
</dbReference>
<keyword evidence="11" id="KW-1185">Reference proteome</keyword>
<dbReference type="InterPro" id="IPR012795">
    <property type="entry name" value="tRNA_Ile_lys_synt_N"/>
</dbReference>
<proteinExistence type="inferred from homology"/>
<evidence type="ECO:0000256" key="5">
    <source>
        <dbReference type="ARBA" id="ARBA00022741"/>
    </source>
</evidence>
<comment type="function">
    <text evidence="8">Ligates lysine onto the cytidine present at position 34 of the AUA codon-specific tRNA(Ile) that contains the anticodon CAU, in an ATP-dependent manner. Cytidine is converted to lysidine, thus changing the amino acid specificity of the tRNA from methionine to isoleucine.</text>
</comment>
<dbReference type="STRING" id="36842.SAMN02194393_05261"/>
<comment type="subcellular location">
    <subcellularLocation>
        <location evidence="1 8">Cytoplasm</location>
    </subcellularLocation>
</comment>
<dbReference type="NCBIfam" id="TIGR02432">
    <property type="entry name" value="lysidine_TilS_N"/>
    <property type="match status" value="1"/>
</dbReference>
<dbReference type="GO" id="GO:0005524">
    <property type="term" value="F:ATP binding"/>
    <property type="evidence" value="ECO:0007669"/>
    <property type="project" value="UniProtKB-UniRule"/>
</dbReference>
<dbReference type="AlphaFoldDB" id="A0A1T5MSW8"/>
<comment type="similarity">
    <text evidence="8">Belongs to the tRNA(Ile)-lysidine synthase family.</text>
</comment>
<dbReference type="InterPro" id="IPR020825">
    <property type="entry name" value="Phe-tRNA_synthase-like_B3/B4"/>
</dbReference>
<keyword evidence="3 8" id="KW-0436">Ligase</keyword>
<gene>
    <name evidence="8" type="primary">tilS</name>
    <name evidence="10" type="ORF">SAMN02194393_05261</name>
</gene>
<dbReference type="GO" id="GO:0006400">
    <property type="term" value="P:tRNA modification"/>
    <property type="evidence" value="ECO:0007669"/>
    <property type="project" value="UniProtKB-UniRule"/>
</dbReference>
<evidence type="ECO:0000256" key="1">
    <source>
        <dbReference type="ARBA" id="ARBA00004496"/>
    </source>
</evidence>
<dbReference type="EC" id="6.3.4.19" evidence="8"/>
<evidence type="ECO:0000256" key="3">
    <source>
        <dbReference type="ARBA" id="ARBA00022598"/>
    </source>
</evidence>
<protein>
    <recommendedName>
        <fullName evidence="8">tRNA(Ile)-lysidine synthase</fullName>
        <ecNumber evidence="8">6.3.4.19</ecNumber>
    </recommendedName>
    <alternativeName>
        <fullName evidence="8">tRNA(Ile)-2-lysyl-cytidine synthase</fullName>
    </alternativeName>
    <alternativeName>
        <fullName evidence="8">tRNA(Ile)-lysidine synthetase</fullName>
    </alternativeName>
</protein>
<dbReference type="InterPro" id="IPR012796">
    <property type="entry name" value="Lysidine-tRNA-synth_C"/>
</dbReference>
<organism evidence="10 11">
    <name type="scientific">Maledivibacter halophilus</name>
    <dbReference type="NCBI Taxonomy" id="36842"/>
    <lineage>
        <taxon>Bacteria</taxon>
        <taxon>Bacillati</taxon>
        <taxon>Bacillota</taxon>
        <taxon>Clostridia</taxon>
        <taxon>Peptostreptococcales</taxon>
        <taxon>Caminicellaceae</taxon>
        <taxon>Maledivibacter</taxon>
    </lineage>
</organism>
<dbReference type="InterPro" id="IPR011063">
    <property type="entry name" value="TilS/TtcA_N"/>
</dbReference>
<evidence type="ECO:0000313" key="10">
    <source>
        <dbReference type="EMBL" id="SKC91123.1"/>
    </source>
</evidence>
<evidence type="ECO:0000256" key="2">
    <source>
        <dbReference type="ARBA" id="ARBA00022490"/>
    </source>
</evidence>
<dbReference type="GO" id="GO:0032267">
    <property type="term" value="F:tRNA(Ile)-lysidine synthase activity"/>
    <property type="evidence" value="ECO:0007669"/>
    <property type="project" value="UniProtKB-EC"/>
</dbReference>
<evidence type="ECO:0000256" key="7">
    <source>
        <dbReference type="ARBA" id="ARBA00048539"/>
    </source>
</evidence>
<evidence type="ECO:0000256" key="8">
    <source>
        <dbReference type="HAMAP-Rule" id="MF_01161"/>
    </source>
</evidence>
<dbReference type="NCBIfam" id="TIGR02433">
    <property type="entry name" value="lysidine_TilS_C"/>
    <property type="match status" value="1"/>
</dbReference>
<evidence type="ECO:0000259" key="9">
    <source>
        <dbReference type="SMART" id="SM00977"/>
    </source>
</evidence>
<dbReference type="Gene3D" id="1.20.59.20">
    <property type="match status" value="1"/>
</dbReference>
<feature type="binding site" evidence="8">
    <location>
        <begin position="51"/>
        <end position="56"/>
    </location>
    <ligand>
        <name>ATP</name>
        <dbReference type="ChEBI" id="CHEBI:30616"/>
    </ligand>
</feature>
<sequence>MYKLKSLLKSLYRYNKKCLERKIMDIMEKFLETIEKNNLIEKNEKIVIGVSGGPDSICLLHLIWRLRKDLNIEPFVVHLNHQFRGKEAKKDEKYVEEFCQSLGVKLFIFSYDVSKYSSEKGISFEVGGRELRYGLFHKVAKQTGATKIAIAQNRNDQAETVLMRLIRGAGLDGLTAIDYKRDGNIIRPLLDISRKEIDDYCEKNALMPRIDKTNLEAIYTRNKIRLELIPYIEKNFNPAIIEALWRSSNLLKEDNSCLNLLTEEELQKVVAQKNNNQCLLSKKKFDRLHIAIKKRILRRSIKQVKGDLKDIGFTHIENILDLIHKKNVGSRLDLPGHITVQLGYNSIDIKNNKALEKKNFDFNYKLNIAKTTYIKELSASIKLEIIHGSDINDNTKNLKTAFIDYNKVSGDLTIRNRKRGDRFKPLGMRGSKKIKDYFIDKKVPKEIRNKIPILCDEKGIIWVIGYRMSEEYKVDNQTKKMIKITYMEGCLEN</sequence>
<evidence type="ECO:0000256" key="6">
    <source>
        <dbReference type="ARBA" id="ARBA00022840"/>
    </source>
</evidence>
<dbReference type="Proteomes" id="UP000190285">
    <property type="component" value="Unassembled WGS sequence"/>
</dbReference>
<comment type="catalytic activity">
    <reaction evidence="7 8">
        <text>cytidine(34) in tRNA(Ile2) + L-lysine + ATP = lysidine(34) in tRNA(Ile2) + AMP + diphosphate + H(+)</text>
        <dbReference type="Rhea" id="RHEA:43744"/>
        <dbReference type="Rhea" id="RHEA-COMP:10625"/>
        <dbReference type="Rhea" id="RHEA-COMP:10670"/>
        <dbReference type="ChEBI" id="CHEBI:15378"/>
        <dbReference type="ChEBI" id="CHEBI:30616"/>
        <dbReference type="ChEBI" id="CHEBI:32551"/>
        <dbReference type="ChEBI" id="CHEBI:33019"/>
        <dbReference type="ChEBI" id="CHEBI:82748"/>
        <dbReference type="ChEBI" id="CHEBI:83665"/>
        <dbReference type="ChEBI" id="CHEBI:456215"/>
        <dbReference type="EC" id="6.3.4.19"/>
    </reaction>
</comment>
<dbReference type="EMBL" id="FUZT01000024">
    <property type="protein sequence ID" value="SKC91123.1"/>
    <property type="molecule type" value="Genomic_DNA"/>
</dbReference>
<dbReference type="Pfam" id="PF01171">
    <property type="entry name" value="ATP_bind_3"/>
    <property type="match status" value="1"/>
</dbReference>
<dbReference type="CDD" id="cd01992">
    <property type="entry name" value="TilS_N"/>
    <property type="match status" value="1"/>
</dbReference>
<reference evidence="10 11" key="1">
    <citation type="submission" date="2017-02" db="EMBL/GenBank/DDBJ databases">
        <authorList>
            <person name="Peterson S.W."/>
        </authorList>
    </citation>
    <scope>NUCLEOTIDE SEQUENCE [LARGE SCALE GENOMIC DNA]</scope>
    <source>
        <strain evidence="10 11">M1</strain>
    </source>
</reference>
<dbReference type="InterPro" id="IPR014729">
    <property type="entry name" value="Rossmann-like_a/b/a_fold"/>
</dbReference>
<dbReference type="GO" id="GO:0005737">
    <property type="term" value="C:cytoplasm"/>
    <property type="evidence" value="ECO:0007669"/>
    <property type="project" value="UniProtKB-SubCell"/>
</dbReference>
<keyword evidence="4 8" id="KW-0819">tRNA processing</keyword>
<evidence type="ECO:0000313" key="11">
    <source>
        <dbReference type="Proteomes" id="UP000190285"/>
    </source>
</evidence>
<name>A0A1T5MSW8_9FIRM</name>